<dbReference type="InterPro" id="IPR014001">
    <property type="entry name" value="Helicase_ATP-bd"/>
</dbReference>
<evidence type="ECO:0000256" key="7">
    <source>
        <dbReference type="SAM" id="MobiDB-lite"/>
    </source>
</evidence>
<evidence type="ECO:0000256" key="1">
    <source>
        <dbReference type="ARBA" id="ARBA00022741"/>
    </source>
</evidence>
<dbReference type="PROSITE" id="PS51195">
    <property type="entry name" value="Q_MOTIF"/>
    <property type="match status" value="1"/>
</dbReference>
<dbReference type="EC" id="3.6.4.13" evidence="6"/>
<dbReference type="InterPro" id="IPR027417">
    <property type="entry name" value="P-loop_NTPase"/>
</dbReference>
<dbReference type="Proteomes" id="UP000694555">
    <property type="component" value="Unplaced"/>
</dbReference>
<dbReference type="GO" id="GO:0003723">
    <property type="term" value="F:RNA binding"/>
    <property type="evidence" value="ECO:0007669"/>
    <property type="project" value="UniProtKB-UniRule"/>
</dbReference>
<dbReference type="Pfam" id="PF00270">
    <property type="entry name" value="DEAD"/>
    <property type="match status" value="1"/>
</dbReference>
<comment type="domain">
    <text evidence="6">The Q motif is unique to and characteristic of the DEAD box family of RNA helicases and controls ATP binding and hydrolysis.</text>
</comment>
<evidence type="ECO:0000256" key="4">
    <source>
        <dbReference type="ARBA" id="ARBA00022840"/>
    </source>
</evidence>
<dbReference type="GO" id="GO:0003724">
    <property type="term" value="F:RNA helicase activity"/>
    <property type="evidence" value="ECO:0007669"/>
    <property type="project" value="UniProtKB-EC"/>
</dbReference>
<keyword evidence="1 6" id="KW-0547">Nucleotide-binding</keyword>
<feature type="region of interest" description="Disordered" evidence="7">
    <location>
        <begin position="273"/>
        <end position="293"/>
    </location>
</feature>
<evidence type="ECO:0000313" key="10">
    <source>
        <dbReference type="Ensembl" id="ENSBJAP00000001593.1"/>
    </source>
</evidence>
<comment type="catalytic activity">
    <reaction evidence="6">
        <text>ATP + H2O = ADP + phosphate + H(+)</text>
        <dbReference type="Rhea" id="RHEA:13065"/>
        <dbReference type="ChEBI" id="CHEBI:15377"/>
        <dbReference type="ChEBI" id="CHEBI:15378"/>
        <dbReference type="ChEBI" id="CHEBI:30616"/>
        <dbReference type="ChEBI" id="CHEBI:43474"/>
        <dbReference type="ChEBI" id="CHEBI:456216"/>
        <dbReference type="EC" id="3.6.4.13"/>
    </reaction>
</comment>
<keyword evidence="3 6" id="KW-0347">Helicase</keyword>
<protein>
    <recommendedName>
        <fullName evidence="6">ATP-dependent RNA helicase</fullName>
        <ecNumber evidence="6">3.6.4.13</ecNumber>
    </recommendedName>
</protein>
<keyword evidence="4 6" id="KW-0067">ATP-binding</keyword>
<dbReference type="SUPFAM" id="SSF52540">
    <property type="entry name" value="P-loop containing nucleoside triphosphate hydrolases"/>
    <property type="match status" value="1"/>
</dbReference>
<comment type="function">
    <text evidence="6">RNA helicase.</text>
</comment>
<evidence type="ECO:0000256" key="3">
    <source>
        <dbReference type="ARBA" id="ARBA00022806"/>
    </source>
</evidence>
<feature type="region of interest" description="Disordered" evidence="7">
    <location>
        <begin position="159"/>
        <end position="220"/>
    </location>
</feature>
<dbReference type="PANTHER" id="PTHR24031">
    <property type="entry name" value="RNA HELICASE"/>
    <property type="match status" value="1"/>
</dbReference>
<feature type="compositionally biased region" description="Pro residues" evidence="7">
    <location>
        <begin position="283"/>
        <end position="293"/>
    </location>
</feature>
<dbReference type="InterPro" id="IPR014014">
    <property type="entry name" value="RNA_helicase_DEAD_Q_motif"/>
</dbReference>
<dbReference type="Ensembl" id="ENSBJAT00000001622.1">
    <property type="protein sequence ID" value="ENSBJAP00000001588.1"/>
    <property type="gene ID" value="ENSBJAG00000001203.1"/>
</dbReference>
<feature type="domain" description="DEAD-box RNA helicase Q" evidence="9">
    <location>
        <begin position="16"/>
        <end position="44"/>
    </location>
</feature>
<dbReference type="PROSITE" id="PS51192">
    <property type="entry name" value="HELICASE_ATP_BIND_1"/>
    <property type="match status" value="1"/>
</dbReference>
<organism evidence="10 11">
    <name type="scientific">Buteo japonicus</name>
    <dbReference type="NCBI Taxonomy" id="224669"/>
    <lineage>
        <taxon>Eukaryota</taxon>
        <taxon>Metazoa</taxon>
        <taxon>Chordata</taxon>
        <taxon>Craniata</taxon>
        <taxon>Vertebrata</taxon>
        <taxon>Euteleostomi</taxon>
        <taxon>Archelosauria</taxon>
        <taxon>Archosauria</taxon>
        <taxon>Dinosauria</taxon>
        <taxon>Saurischia</taxon>
        <taxon>Theropoda</taxon>
        <taxon>Coelurosauria</taxon>
        <taxon>Aves</taxon>
        <taxon>Neognathae</taxon>
        <taxon>Neoaves</taxon>
        <taxon>Telluraves</taxon>
        <taxon>Accipitrimorphae</taxon>
        <taxon>Accipitriformes</taxon>
        <taxon>Accipitridae</taxon>
        <taxon>Accipitrinae</taxon>
        <taxon>Buteo</taxon>
    </lineage>
</organism>
<evidence type="ECO:0000313" key="11">
    <source>
        <dbReference type="Proteomes" id="UP000694555"/>
    </source>
</evidence>
<dbReference type="GO" id="GO:0005524">
    <property type="term" value="F:ATP binding"/>
    <property type="evidence" value="ECO:0007669"/>
    <property type="project" value="UniProtKB-UniRule"/>
</dbReference>
<keyword evidence="2 6" id="KW-0378">Hydrolase</keyword>
<feature type="short sequence motif" description="Q motif" evidence="5">
    <location>
        <begin position="16"/>
        <end position="44"/>
    </location>
</feature>
<dbReference type="SMART" id="SM00487">
    <property type="entry name" value="DEXDc"/>
    <property type="match status" value="1"/>
</dbReference>
<comment type="similarity">
    <text evidence="6">Belongs to the DEAD box helicase family.</text>
</comment>
<name>A0A8B9Z0K7_9AVES</name>
<feature type="domain" description="Helicase ATP-binding" evidence="8">
    <location>
        <begin position="47"/>
        <end position="197"/>
    </location>
</feature>
<keyword evidence="6" id="KW-0694">RNA-binding</keyword>
<keyword evidence="11" id="KW-1185">Reference proteome</keyword>
<evidence type="ECO:0000259" key="8">
    <source>
        <dbReference type="PROSITE" id="PS51192"/>
    </source>
</evidence>
<evidence type="ECO:0000256" key="6">
    <source>
        <dbReference type="RuleBase" id="RU365068"/>
    </source>
</evidence>
<proteinExistence type="inferred from homology"/>
<sequence>MEPDGVIESNWHEVVDSFDEMNLSEALLRGIYAYGFEKPSAIQQRAILPCIKGYDVIAQAQSGTGKTATFAISILQQIELDLKATQALVLAPTRELAQQIQKVVMALGDYMGASCHACIGGTNVRAEVQKLQLEAPHIIVGTPGRVFDMLNRRYLCELPGPKTSPSGPRLPQIAPSGPKSLSKRPSSVPSLAPDVPQQPQTDPNVPKPPLSHLPLDQNVPKSPLNHLHLALNVPKRPQISLQTAPAALLPPHCPQVTPDVAGAASCVPPASPHGPVGPQNVPLVPPWCPQMPP</sequence>
<dbReference type="Ensembl" id="ENSBJAT00000001628.1">
    <property type="protein sequence ID" value="ENSBJAP00000001593.1"/>
    <property type="gene ID" value="ENSBJAG00000001203.1"/>
</dbReference>
<dbReference type="AlphaFoldDB" id="A0A8B9Z0K7"/>
<evidence type="ECO:0000256" key="2">
    <source>
        <dbReference type="ARBA" id="ARBA00022801"/>
    </source>
</evidence>
<reference evidence="10" key="1">
    <citation type="submission" date="2025-05" db="UniProtKB">
        <authorList>
            <consortium name="Ensembl"/>
        </authorList>
    </citation>
    <scope>IDENTIFICATION</scope>
</reference>
<evidence type="ECO:0000256" key="5">
    <source>
        <dbReference type="PROSITE-ProRule" id="PRU00552"/>
    </source>
</evidence>
<evidence type="ECO:0000259" key="9">
    <source>
        <dbReference type="PROSITE" id="PS51195"/>
    </source>
</evidence>
<accession>A0A8B9Z0K7</accession>
<dbReference type="InterPro" id="IPR011545">
    <property type="entry name" value="DEAD/DEAH_box_helicase_dom"/>
</dbReference>
<dbReference type="Gene3D" id="3.40.50.300">
    <property type="entry name" value="P-loop containing nucleotide triphosphate hydrolases"/>
    <property type="match status" value="1"/>
</dbReference>
<dbReference type="GO" id="GO:0016787">
    <property type="term" value="F:hydrolase activity"/>
    <property type="evidence" value="ECO:0007669"/>
    <property type="project" value="UniProtKB-KW"/>
</dbReference>